<evidence type="ECO:0000313" key="4">
    <source>
        <dbReference type="Proteomes" id="UP000679307"/>
    </source>
</evidence>
<evidence type="ECO:0000256" key="1">
    <source>
        <dbReference type="SAM" id="MobiDB-lite"/>
    </source>
</evidence>
<dbReference type="Proteomes" id="UP000679307">
    <property type="component" value="Chromosome"/>
</dbReference>
<sequence>MRGRRHGPAPALTAPALATLALLLGACGGEGADDPSDAGGSPSPVPASSSAPTPEPVPTPEPTPSTDPTPRERVLDVVALSAAGGTTDTILEPVALPADATAFVAQFEPSARGPLRAAIDAAQAPPGLELQAAVVAVGCDEPADVLLNGGGAWPGWRRRCRRRPRCSAWCR</sequence>
<feature type="region of interest" description="Disordered" evidence="1">
    <location>
        <begin position="27"/>
        <end position="72"/>
    </location>
</feature>
<keyword evidence="4" id="KW-1185">Reference proteome</keyword>
<organism evidence="3 4">
    <name type="scientific">Nocardioides aquaticus</name>
    <dbReference type="NCBI Taxonomy" id="160826"/>
    <lineage>
        <taxon>Bacteria</taxon>
        <taxon>Bacillati</taxon>
        <taxon>Actinomycetota</taxon>
        <taxon>Actinomycetes</taxon>
        <taxon>Propionibacteriales</taxon>
        <taxon>Nocardioidaceae</taxon>
        <taxon>Nocardioides</taxon>
    </lineage>
</organism>
<accession>A0ABX8ELN2</accession>
<feature type="compositionally biased region" description="Low complexity" evidence="1">
    <location>
        <begin position="37"/>
        <end position="52"/>
    </location>
</feature>
<keyword evidence="2" id="KW-0732">Signal</keyword>
<reference evidence="3 4" key="1">
    <citation type="submission" date="2021-05" db="EMBL/GenBank/DDBJ databases">
        <title>Complete genome of Nocardioides aquaticus KCTC 9944T isolated from meromictic and hypersaline Ekho Lake, Antarctica.</title>
        <authorList>
            <person name="Hwang K."/>
            <person name="Kim K.M."/>
            <person name="Choe H."/>
        </authorList>
    </citation>
    <scope>NUCLEOTIDE SEQUENCE [LARGE SCALE GENOMIC DNA]</scope>
    <source>
        <strain evidence="3 4">KCTC 9944</strain>
    </source>
</reference>
<protein>
    <submittedName>
        <fullName evidence="3">Uncharacterized protein</fullName>
    </submittedName>
</protein>
<dbReference type="EMBL" id="CP075371">
    <property type="protein sequence ID" value="QVT81435.1"/>
    <property type="molecule type" value="Genomic_DNA"/>
</dbReference>
<feature type="signal peptide" evidence="2">
    <location>
        <begin position="1"/>
        <end position="32"/>
    </location>
</feature>
<feature type="chain" id="PRO_5045737707" evidence="2">
    <location>
        <begin position="33"/>
        <end position="171"/>
    </location>
</feature>
<dbReference type="RefSeq" id="WP_214056810.1">
    <property type="nucleotide sequence ID" value="NZ_CP075371.1"/>
</dbReference>
<name>A0ABX8ELN2_9ACTN</name>
<proteinExistence type="predicted"/>
<gene>
    <name evidence="3" type="ORF">ENKNEFLB_03845</name>
</gene>
<evidence type="ECO:0000256" key="2">
    <source>
        <dbReference type="SAM" id="SignalP"/>
    </source>
</evidence>
<dbReference type="PROSITE" id="PS51257">
    <property type="entry name" value="PROKAR_LIPOPROTEIN"/>
    <property type="match status" value="1"/>
</dbReference>
<evidence type="ECO:0000313" key="3">
    <source>
        <dbReference type="EMBL" id="QVT81435.1"/>
    </source>
</evidence>
<feature type="compositionally biased region" description="Pro residues" evidence="1">
    <location>
        <begin position="53"/>
        <end position="67"/>
    </location>
</feature>